<dbReference type="STRING" id="4555.K3XQG4"/>
<accession>K3XQG4</accession>
<evidence type="ECO:0000256" key="2">
    <source>
        <dbReference type="ARBA" id="ARBA00022670"/>
    </source>
</evidence>
<dbReference type="Gene3D" id="2.40.70.10">
    <property type="entry name" value="Acid Proteases"/>
    <property type="match status" value="2"/>
</dbReference>
<reference evidence="6" key="1">
    <citation type="journal article" date="2012" name="Nat. Biotechnol.">
        <title>Reference genome sequence of the model plant Setaria.</title>
        <authorList>
            <person name="Bennetzen J.L."/>
            <person name="Schmutz J."/>
            <person name="Wang H."/>
            <person name="Percifield R."/>
            <person name="Hawkins J."/>
            <person name="Pontaroli A.C."/>
            <person name="Estep M."/>
            <person name="Feng L."/>
            <person name="Vaughn J.N."/>
            <person name="Grimwood J."/>
            <person name="Jenkins J."/>
            <person name="Barry K."/>
            <person name="Lindquist E."/>
            <person name="Hellsten U."/>
            <person name="Deshpande S."/>
            <person name="Wang X."/>
            <person name="Wu X."/>
            <person name="Mitros T."/>
            <person name="Triplett J."/>
            <person name="Yang X."/>
            <person name="Ye C.Y."/>
            <person name="Mauro-Herrera M."/>
            <person name="Wang L."/>
            <person name="Li P."/>
            <person name="Sharma M."/>
            <person name="Sharma R."/>
            <person name="Ronald P.C."/>
            <person name="Panaud O."/>
            <person name="Kellogg E.A."/>
            <person name="Brutnell T.P."/>
            <person name="Doust A.N."/>
            <person name="Tuskan G.A."/>
            <person name="Rokhsar D."/>
            <person name="Devos K.M."/>
        </authorList>
    </citation>
    <scope>NUCLEOTIDE SEQUENCE [LARGE SCALE GENOMIC DNA]</scope>
    <source>
        <strain evidence="6">cv. Yugu1</strain>
    </source>
</reference>
<evidence type="ECO:0000256" key="1">
    <source>
        <dbReference type="ARBA" id="ARBA00007447"/>
    </source>
</evidence>
<keyword evidence="2" id="KW-0645">Protease</keyword>
<dbReference type="PANTHER" id="PTHR47967:SF96">
    <property type="entry name" value="OS08G0207800 PROTEIN"/>
    <property type="match status" value="1"/>
</dbReference>
<dbReference type="GO" id="GO:0005576">
    <property type="term" value="C:extracellular region"/>
    <property type="evidence" value="ECO:0000318"/>
    <property type="project" value="GO_Central"/>
</dbReference>
<dbReference type="InterPro" id="IPR032861">
    <property type="entry name" value="TAXi_N"/>
</dbReference>
<dbReference type="EMBL" id="AGNK02003337">
    <property type="status" value="NOT_ANNOTATED_CDS"/>
    <property type="molecule type" value="Genomic_DNA"/>
</dbReference>
<dbReference type="HOGENOM" id="CLU_838347_0_0_1"/>
<keyword evidence="3" id="KW-0378">Hydrolase</keyword>
<evidence type="ECO:0000313" key="5">
    <source>
        <dbReference type="EnsemblPlants" id="KQL07377"/>
    </source>
</evidence>
<reference evidence="5" key="2">
    <citation type="submission" date="2018-08" db="UniProtKB">
        <authorList>
            <consortium name="EnsemblPlants"/>
        </authorList>
    </citation>
    <scope>IDENTIFICATION</scope>
    <source>
        <strain evidence="5">Yugu1</strain>
    </source>
</reference>
<protein>
    <recommendedName>
        <fullName evidence="4">Xylanase inhibitor N-terminal domain-containing protein</fullName>
    </recommendedName>
</protein>
<evidence type="ECO:0000313" key="6">
    <source>
        <dbReference type="Proteomes" id="UP000004995"/>
    </source>
</evidence>
<dbReference type="Proteomes" id="UP000004995">
    <property type="component" value="Unassembled WGS sequence"/>
</dbReference>
<sequence length="332" mass="37234">GAFSLPIIHRNSLESPLRDPTETTFDLYKEEIQLASSHVRADALANEKMIVPTHFRRGLYLVPLRIGGSLDRISSRYLMFDTCSDLSWTQCDSCDRCSRGHFPPYYPSKSSTSRSVSCDDPLCEHALDASCDESGSGQCEFFREYVDGSAAKGYLVSAIFHFSLEGNVDYHLEPEGTRILALDTSSLSFLAQVRVDKFSYCVPAPARHLVLKPGSLKRIPFWNHKHKYHVYLKRVTYHHGNRLSQQQPVPIFPADGAEGSTFEMQDVEEVSVALGFVGGAEMELFGDSLFFEFNNSEWICLGFSPSNVTILGIYAQRNTNMGLDLFKKGDIN</sequence>
<dbReference type="GO" id="GO:0004190">
    <property type="term" value="F:aspartic-type endopeptidase activity"/>
    <property type="evidence" value="ECO:0000318"/>
    <property type="project" value="GO_Central"/>
</dbReference>
<evidence type="ECO:0000256" key="3">
    <source>
        <dbReference type="ARBA" id="ARBA00022801"/>
    </source>
</evidence>
<comment type="similarity">
    <text evidence="1">Belongs to the peptidase A1 family.</text>
</comment>
<name>K3XQG4_SETIT</name>
<dbReference type="PANTHER" id="PTHR47967">
    <property type="entry name" value="OS07G0603500 PROTEIN-RELATED"/>
    <property type="match status" value="1"/>
</dbReference>
<dbReference type="eggNOG" id="KOG1339">
    <property type="taxonomic scope" value="Eukaryota"/>
</dbReference>
<dbReference type="InParanoid" id="K3XQG4"/>
<evidence type="ECO:0000259" key="4">
    <source>
        <dbReference type="Pfam" id="PF14543"/>
    </source>
</evidence>
<dbReference type="SUPFAM" id="SSF50630">
    <property type="entry name" value="Acid proteases"/>
    <property type="match status" value="1"/>
</dbReference>
<dbReference type="GO" id="GO:0006508">
    <property type="term" value="P:proteolysis"/>
    <property type="evidence" value="ECO:0007669"/>
    <property type="project" value="UniProtKB-KW"/>
</dbReference>
<dbReference type="OMA" id="NNSEWIC"/>
<dbReference type="AlphaFoldDB" id="K3XQG4"/>
<dbReference type="EnsemblPlants" id="KQL07377">
    <property type="protein sequence ID" value="KQL07377"/>
    <property type="gene ID" value="SETIT_004150mg"/>
</dbReference>
<keyword evidence="6" id="KW-1185">Reference proteome</keyword>
<dbReference type="Pfam" id="PF14543">
    <property type="entry name" value="TAXi_N"/>
    <property type="match status" value="1"/>
</dbReference>
<organism evidence="5 6">
    <name type="scientific">Setaria italica</name>
    <name type="common">Foxtail millet</name>
    <name type="synonym">Panicum italicum</name>
    <dbReference type="NCBI Taxonomy" id="4555"/>
    <lineage>
        <taxon>Eukaryota</taxon>
        <taxon>Viridiplantae</taxon>
        <taxon>Streptophyta</taxon>
        <taxon>Embryophyta</taxon>
        <taxon>Tracheophyta</taxon>
        <taxon>Spermatophyta</taxon>
        <taxon>Magnoliopsida</taxon>
        <taxon>Liliopsida</taxon>
        <taxon>Poales</taxon>
        <taxon>Poaceae</taxon>
        <taxon>PACMAD clade</taxon>
        <taxon>Panicoideae</taxon>
        <taxon>Panicodae</taxon>
        <taxon>Paniceae</taxon>
        <taxon>Cenchrinae</taxon>
        <taxon>Setaria</taxon>
    </lineage>
</organism>
<dbReference type="InterPro" id="IPR051708">
    <property type="entry name" value="Plant_Aspart_Prot_A1"/>
</dbReference>
<dbReference type="InterPro" id="IPR021109">
    <property type="entry name" value="Peptidase_aspartic_dom_sf"/>
</dbReference>
<dbReference type="Gramene" id="KQL07377">
    <property type="protein sequence ID" value="KQL07377"/>
    <property type="gene ID" value="SETIT_004150mg"/>
</dbReference>
<feature type="domain" description="Xylanase inhibitor N-terminal" evidence="4">
    <location>
        <begin position="60"/>
        <end position="204"/>
    </location>
</feature>
<proteinExistence type="inferred from homology"/>